<keyword evidence="3" id="KW-0479">Metal-binding</keyword>
<dbReference type="EMBL" id="JAFIRA010000009">
    <property type="protein sequence ID" value="MCJ2542334.1"/>
    <property type="molecule type" value="Genomic_DNA"/>
</dbReference>
<dbReference type="NCBIfam" id="TIGR00608">
    <property type="entry name" value="radc"/>
    <property type="match status" value="1"/>
</dbReference>
<comment type="similarity">
    <text evidence="1 7">Belongs to the UPF0758 family.</text>
</comment>
<sequence>MSQYVLRMSDIPAQDRPRERLLTYGAKTLSNAELLAILLNTGQGPGKLSAVGLGQLLLKELEQQGDPLGQLRQVEAGELVRIEGIGPAKAATVLAAIELGRRVFLARPPERTVINSPEQAAMALSGELMWETQEHFAVLHLDVKHKLLSQQIITRGTATETLSHPRETFRSAIKQGASRILIAHNHPSGSLDPSPEDLALTRQLLQAGQLLQMPVLDHLILGGGQFLSLRQRTTLWEEIPQPE</sequence>
<dbReference type="Gene3D" id="3.40.140.10">
    <property type="entry name" value="Cytidine Deaminase, domain 2"/>
    <property type="match status" value="1"/>
</dbReference>
<dbReference type="CDD" id="cd08071">
    <property type="entry name" value="MPN_DUF2466"/>
    <property type="match status" value="1"/>
</dbReference>
<dbReference type="InterPro" id="IPR025657">
    <property type="entry name" value="RadC_JAB"/>
</dbReference>
<dbReference type="Pfam" id="PF04002">
    <property type="entry name" value="RadC"/>
    <property type="match status" value="1"/>
</dbReference>
<evidence type="ECO:0000256" key="6">
    <source>
        <dbReference type="ARBA" id="ARBA00023049"/>
    </source>
</evidence>
<name>A0ABT0C979_THEVL</name>
<dbReference type="PROSITE" id="PS01302">
    <property type="entry name" value="UPF0758"/>
    <property type="match status" value="1"/>
</dbReference>
<keyword evidence="10" id="KW-1185">Reference proteome</keyword>
<evidence type="ECO:0000256" key="3">
    <source>
        <dbReference type="ARBA" id="ARBA00022723"/>
    </source>
</evidence>
<dbReference type="InterPro" id="IPR020891">
    <property type="entry name" value="UPF0758_CS"/>
</dbReference>
<keyword evidence="6" id="KW-0482">Metalloprotease</keyword>
<proteinExistence type="inferred from homology"/>
<dbReference type="InterPro" id="IPR037518">
    <property type="entry name" value="MPN"/>
</dbReference>
<reference evidence="9" key="1">
    <citation type="submission" date="2021-02" db="EMBL/GenBank/DDBJ databases">
        <title>The CRISPR/cas machinery reduction and long-range gene transfer in the hot spring cyanobacterium Synechococcus.</title>
        <authorList>
            <person name="Dvorak P."/>
            <person name="Jahodarova E."/>
            <person name="Hasler P."/>
            <person name="Poulickova A."/>
        </authorList>
    </citation>
    <scope>NUCLEOTIDE SEQUENCE</scope>
    <source>
        <strain evidence="9">Rupite</strain>
    </source>
</reference>
<dbReference type="RefSeq" id="WP_244349565.1">
    <property type="nucleotide sequence ID" value="NZ_JAFIRA010000009.1"/>
</dbReference>
<dbReference type="Pfam" id="PF20582">
    <property type="entry name" value="UPF0758_N"/>
    <property type="match status" value="1"/>
</dbReference>
<evidence type="ECO:0000256" key="5">
    <source>
        <dbReference type="ARBA" id="ARBA00022833"/>
    </source>
</evidence>
<comment type="caution">
    <text evidence="9">The sequence shown here is derived from an EMBL/GenBank/DDBJ whole genome shotgun (WGS) entry which is preliminary data.</text>
</comment>
<dbReference type="PANTHER" id="PTHR30471">
    <property type="entry name" value="DNA REPAIR PROTEIN RADC"/>
    <property type="match status" value="1"/>
</dbReference>
<gene>
    <name evidence="9" type="primary">radC</name>
    <name evidence="9" type="ORF">JX360_05340</name>
</gene>
<keyword evidence="2" id="KW-0645">Protease</keyword>
<evidence type="ECO:0000256" key="4">
    <source>
        <dbReference type="ARBA" id="ARBA00022801"/>
    </source>
</evidence>
<organism evidence="9 10">
    <name type="scientific">Thermostichus vulcanus str. 'Rupite'</name>
    <dbReference type="NCBI Taxonomy" id="2813851"/>
    <lineage>
        <taxon>Bacteria</taxon>
        <taxon>Bacillati</taxon>
        <taxon>Cyanobacteriota</taxon>
        <taxon>Cyanophyceae</taxon>
        <taxon>Thermostichales</taxon>
        <taxon>Thermostichaceae</taxon>
        <taxon>Thermostichus</taxon>
    </lineage>
</organism>
<evidence type="ECO:0000313" key="9">
    <source>
        <dbReference type="EMBL" id="MCJ2542334.1"/>
    </source>
</evidence>
<evidence type="ECO:0000256" key="2">
    <source>
        <dbReference type="ARBA" id="ARBA00022670"/>
    </source>
</evidence>
<evidence type="ECO:0000256" key="7">
    <source>
        <dbReference type="RuleBase" id="RU003797"/>
    </source>
</evidence>
<protein>
    <submittedName>
        <fullName evidence="9">DNA repair protein RadC</fullName>
    </submittedName>
</protein>
<dbReference type="Proteomes" id="UP000830835">
    <property type="component" value="Unassembled WGS sequence"/>
</dbReference>
<evidence type="ECO:0000313" key="10">
    <source>
        <dbReference type="Proteomes" id="UP000830835"/>
    </source>
</evidence>
<dbReference type="PANTHER" id="PTHR30471:SF3">
    <property type="entry name" value="UPF0758 PROTEIN YEES-RELATED"/>
    <property type="match status" value="1"/>
</dbReference>
<evidence type="ECO:0000256" key="1">
    <source>
        <dbReference type="ARBA" id="ARBA00010243"/>
    </source>
</evidence>
<feature type="domain" description="MPN" evidence="8">
    <location>
        <begin position="113"/>
        <end position="235"/>
    </location>
</feature>
<keyword evidence="4" id="KW-0378">Hydrolase</keyword>
<evidence type="ECO:0000259" key="8">
    <source>
        <dbReference type="PROSITE" id="PS50249"/>
    </source>
</evidence>
<dbReference type="InterPro" id="IPR046778">
    <property type="entry name" value="UPF0758_N"/>
</dbReference>
<dbReference type="NCBIfam" id="NF000642">
    <property type="entry name" value="PRK00024.1"/>
    <property type="match status" value="1"/>
</dbReference>
<dbReference type="InterPro" id="IPR001405">
    <property type="entry name" value="UPF0758"/>
</dbReference>
<accession>A0ABT0C979</accession>
<keyword evidence="5" id="KW-0862">Zinc</keyword>
<dbReference type="PROSITE" id="PS50249">
    <property type="entry name" value="MPN"/>
    <property type="match status" value="1"/>
</dbReference>